<dbReference type="OrthoDB" id="9772602at2"/>
<sequence>MREQPFHLPDLPIMNHKVYHLNLSPGELAPDILIVGDPNRVSFIAENFLRGVDINKEHRGLRTITGYTDWGQRVSITTSGMGTPSLEIVLNEVVALHEIDFYEGKRKEEFPTINIIRVGTSGGLQPDTELGTLVITEYSVGLDNTGLFYDAPIPDENCQKLEKVVKDVIEGAIPESSRFKGKIEPYASKAHPAVVKALIESAQENTANFKSGITVSNSGFFANQGRSVSRIPLTVPDIDVHLSRAESGLKDLRFENMEMEASFLLHFMFPLGHRAGAICPIIDKRPEEKFLINYQEKIIEAAKVALQALRRLREWT</sequence>
<dbReference type="EMBL" id="RCCJ01000001">
    <property type="protein sequence ID" value="RLJ70201.1"/>
    <property type="molecule type" value="Genomic_DNA"/>
</dbReference>
<name>A0A497XPJ4_9AQUI</name>
<dbReference type="AlphaFoldDB" id="A0A497XPJ4"/>
<evidence type="ECO:0000256" key="2">
    <source>
        <dbReference type="ARBA" id="ARBA00021980"/>
    </source>
</evidence>
<dbReference type="CDD" id="cd00436">
    <property type="entry name" value="UP_TbUP-like"/>
    <property type="match status" value="1"/>
</dbReference>
<dbReference type="GO" id="GO:0009116">
    <property type="term" value="P:nucleoside metabolic process"/>
    <property type="evidence" value="ECO:0007669"/>
    <property type="project" value="InterPro"/>
</dbReference>
<comment type="catalytic activity">
    <reaction evidence="3">
        <text>uridine + phosphate = alpha-D-ribose 1-phosphate + uracil</text>
        <dbReference type="Rhea" id="RHEA:24388"/>
        <dbReference type="ChEBI" id="CHEBI:16704"/>
        <dbReference type="ChEBI" id="CHEBI:17568"/>
        <dbReference type="ChEBI" id="CHEBI:43474"/>
        <dbReference type="ChEBI" id="CHEBI:57720"/>
        <dbReference type="EC" id="2.4.2.3"/>
    </reaction>
</comment>
<evidence type="ECO:0000313" key="5">
    <source>
        <dbReference type="EMBL" id="RLJ70201.1"/>
    </source>
</evidence>
<dbReference type="Gene3D" id="3.40.50.1580">
    <property type="entry name" value="Nucleoside phosphorylase domain"/>
    <property type="match status" value="1"/>
</dbReference>
<proteinExistence type="predicted"/>
<keyword evidence="6" id="KW-1185">Reference proteome</keyword>
<dbReference type="PANTHER" id="PTHR43691">
    <property type="entry name" value="URIDINE PHOSPHORYLASE"/>
    <property type="match status" value="1"/>
</dbReference>
<evidence type="ECO:0000259" key="4">
    <source>
        <dbReference type="Pfam" id="PF01048"/>
    </source>
</evidence>
<evidence type="ECO:0000256" key="3">
    <source>
        <dbReference type="ARBA" id="ARBA00048447"/>
    </source>
</evidence>
<dbReference type="GO" id="GO:0005829">
    <property type="term" value="C:cytosol"/>
    <property type="evidence" value="ECO:0007669"/>
    <property type="project" value="TreeGrafter"/>
</dbReference>
<evidence type="ECO:0000256" key="1">
    <source>
        <dbReference type="ARBA" id="ARBA00011888"/>
    </source>
</evidence>
<dbReference type="InterPro" id="IPR035994">
    <property type="entry name" value="Nucleoside_phosphorylase_sf"/>
</dbReference>
<dbReference type="RefSeq" id="WP_121009419.1">
    <property type="nucleotide sequence ID" value="NZ_RCCJ01000001.1"/>
</dbReference>
<comment type="caution">
    <text evidence="5">The sequence shown here is derived from an EMBL/GenBank/DDBJ whole genome shotgun (WGS) entry which is preliminary data.</text>
</comment>
<reference evidence="5 6" key="1">
    <citation type="submission" date="2018-10" db="EMBL/GenBank/DDBJ databases">
        <title>Genomic Encyclopedia of Archaeal and Bacterial Type Strains, Phase II (KMG-II): from individual species to whole genera.</title>
        <authorList>
            <person name="Goeker M."/>
        </authorList>
    </citation>
    <scope>NUCLEOTIDE SEQUENCE [LARGE SCALE GENOMIC DNA]</scope>
    <source>
        <strain evidence="5 6">DSM 16510</strain>
    </source>
</reference>
<feature type="domain" description="Nucleoside phosphorylase" evidence="4">
    <location>
        <begin position="32"/>
        <end position="310"/>
    </location>
</feature>
<dbReference type="GO" id="GO:0004850">
    <property type="term" value="F:uridine phosphorylase activity"/>
    <property type="evidence" value="ECO:0007669"/>
    <property type="project" value="UniProtKB-EC"/>
</dbReference>
<evidence type="ECO:0000313" key="6">
    <source>
        <dbReference type="Proteomes" id="UP000267841"/>
    </source>
</evidence>
<dbReference type="EC" id="2.4.2.3" evidence="1"/>
<organism evidence="5 6">
    <name type="scientific">Hydrogenivirga caldilitoris</name>
    <dbReference type="NCBI Taxonomy" id="246264"/>
    <lineage>
        <taxon>Bacteria</taxon>
        <taxon>Pseudomonadati</taxon>
        <taxon>Aquificota</taxon>
        <taxon>Aquificia</taxon>
        <taxon>Aquificales</taxon>
        <taxon>Aquificaceae</taxon>
        <taxon>Hydrogenivirga</taxon>
    </lineage>
</organism>
<protein>
    <recommendedName>
        <fullName evidence="2">Uridine phosphorylase</fullName>
        <ecNumber evidence="1">2.4.2.3</ecNumber>
    </recommendedName>
</protein>
<dbReference type="InterPro" id="IPR000845">
    <property type="entry name" value="Nucleoside_phosphorylase_d"/>
</dbReference>
<dbReference type="PANTHER" id="PTHR43691:SF11">
    <property type="entry name" value="FI09636P-RELATED"/>
    <property type="match status" value="1"/>
</dbReference>
<dbReference type="Pfam" id="PF01048">
    <property type="entry name" value="PNP_UDP_1"/>
    <property type="match status" value="1"/>
</dbReference>
<accession>A0A497XPJ4</accession>
<gene>
    <name evidence="5" type="ORF">BCF55_0467</name>
</gene>
<dbReference type="Proteomes" id="UP000267841">
    <property type="component" value="Unassembled WGS sequence"/>
</dbReference>
<dbReference type="SUPFAM" id="SSF53167">
    <property type="entry name" value="Purine and uridine phosphorylases"/>
    <property type="match status" value="1"/>
</dbReference>